<dbReference type="InterPro" id="IPR008915">
    <property type="entry name" value="Peptidase_M50"/>
</dbReference>
<keyword evidence="10 11" id="KW-0472">Membrane</keyword>
<dbReference type="Pfam" id="PF17820">
    <property type="entry name" value="PDZ_6"/>
    <property type="match status" value="1"/>
</dbReference>
<evidence type="ECO:0000313" key="14">
    <source>
        <dbReference type="EMBL" id="MFD1889472.1"/>
    </source>
</evidence>
<dbReference type="Proteomes" id="UP001597326">
    <property type="component" value="Unassembled WGS sequence"/>
</dbReference>
<dbReference type="Pfam" id="PF02163">
    <property type="entry name" value="Peptidase_M50"/>
    <property type="match status" value="1"/>
</dbReference>
<evidence type="ECO:0000313" key="15">
    <source>
        <dbReference type="Proteomes" id="UP001597326"/>
    </source>
</evidence>
<gene>
    <name evidence="14" type="ORF">ACFSCS_04610</name>
</gene>
<feature type="domain" description="PDZ" evidence="13">
    <location>
        <begin position="175"/>
        <end position="225"/>
    </location>
</feature>
<feature type="transmembrane region" description="Helical" evidence="11">
    <location>
        <begin position="400"/>
        <end position="421"/>
    </location>
</feature>
<evidence type="ECO:0000259" key="12">
    <source>
        <dbReference type="Pfam" id="PF02163"/>
    </source>
</evidence>
<feature type="domain" description="Peptidase M50" evidence="12">
    <location>
        <begin position="13"/>
        <end position="379"/>
    </location>
</feature>
<keyword evidence="15" id="KW-1185">Reference proteome</keyword>
<keyword evidence="7" id="KW-0862">Zinc</keyword>
<dbReference type="PANTHER" id="PTHR42837:SF2">
    <property type="entry name" value="MEMBRANE METALLOPROTEASE ARASP2, CHLOROPLASTIC-RELATED"/>
    <property type="match status" value="1"/>
</dbReference>
<dbReference type="RefSeq" id="WP_343872486.1">
    <property type="nucleotide sequence ID" value="NZ_BAAAIX010000008.1"/>
</dbReference>
<evidence type="ECO:0000256" key="8">
    <source>
        <dbReference type="ARBA" id="ARBA00022989"/>
    </source>
</evidence>
<comment type="caution">
    <text evidence="14">The sequence shown here is derived from an EMBL/GenBank/DDBJ whole genome shotgun (WGS) entry which is preliminary data.</text>
</comment>
<evidence type="ECO:0000256" key="2">
    <source>
        <dbReference type="ARBA" id="ARBA00004141"/>
    </source>
</evidence>
<reference evidence="15" key="1">
    <citation type="journal article" date="2019" name="Int. J. Syst. Evol. Microbiol.">
        <title>The Global Catalogue of Microorganisms (GCM) 10K type strain sequencing project: providing services to taxonomists for standard genome sequencing and annotation.</title>
        <authorList>
            <consortium name="The Broad Institute Genomics Platform"/>
            <consortium name="The Broad Institute Genome Sequencing Center for Infectious Disease"/>
            <person name="Wu L."/>
            <person name="Ma J."/>
        </authorList>
    </citation>
    <scope>NUCLEOTIDE SEQUENCE [LARGE SCALE GENOMIC DNA]</scope>
    <source>
        <strain evidence="15">CAIM 431</strain>
    </source>
</reference>
<evidence type="ECO:0000256" key="3">
    <source>
        <dbReference type="ARBA" id="ARBA00007931"/>
    </source>
</evidence>
<feature type="transmembrane region" description="Helical" evidence="11">
    <location>
        <begin position="338"/>
        <end position="355"/>
    </location>
</feature>
<feature type="transmembrane region" description="Helical" evidence="11">
    <location>
        <begin position="122"/>
        <end position="143"/>
    </location>
</feature>
<keyword evidence="6" id="KW-0378">Hydrolase</keyword>
<evidence type="ECO:0000256" key="4">
    <source>
        <dbReference type="ARBA" id="ARBA00022670"/>
    </source>
</evidence>
<dbReference type="InterPro" id="IPR036034">
    <property type="entry name" value="PDZ_sf"/>
</dbReference>
<evidence type="ECO:0000256" key="10">
    <source>
        <dbReference type="ARBA" id="ARBA00023136"/>
    </source>
</evidence>
<dbReference type="PANTHER" id="PTHR42837">
    <property type="entry name" value="REGULATOR OF SIGMA-E PROTEASE RSEP"/>
    <property type="match status" value="1"/>
</dbReference>
<keyword evidence="4" id="KW-0645">Protease</keyword>
<evidence type="ECO:0000256" key="6">
    <source>
        <dbReference type="ARBA" id="ARBA00022801"/>
    </source>
</evidence>
<name>A0ABW4RTG8_9ACTN</name>
<dbReference type="SUPFAM" id="SSF50156">
    <property type="entry name" value="PDZ domain-like"/>
    <property type="match status" value="1"/>
</dbReference>
<evidence type="ECO:0000259" key="13">
    <source>
        <dbReference type="Pfam" id="PF17820"/>
    </source>
</evidence>
<evidence type="ECO:0000256" key="7">
    <source>
        <dbReference type="ARBA" id="ARBA00022833"/>
    </source>
</evidence>
<dbReference type="EMBL" id="JBHUFZ010000010">
    <property type="protein sequence ID" value="MFD1889472.1"/>
    <property type="molecule type" value="Genomic_DNA"/>
</dbReference>
<proteinExistence type="inferred from homology"/>
<dbReference type="CDD" id="cd06163">
    <property type="entry name" value="S2P-M50_PDZ_RseP-like"/>
    <property type="match status" value="1"/>
</dbReference>
<dbReference type="InterPro" id="IPR041489">
    <property type="entry name" value="PDZ_6"/>
</dbReference>
<accession>A0ABW4RTG8</accession>
<keyword evidence="5 11" id="KW-0812">Transmembrane</keyword>
<evidence type="ECO:0000256" key="9">
    <source>
        <dbReference type="ARBA" id="ARBA00023049"/>
    </source>
</evidence>
<evidence type="ECO:0000256" key="11">
    <source>
        <dbReference type="SAM" id="Phobius"/>
    </source>
</evidence>
<comment type="similarity">
    <text evidence="3">Belongs to the peptidase M50B family.</text>
</comment>
<sequence>MTLLVTVVAALGFFALVMASIALHEVGHLVPAKLFGTKVTQYFVGFGPTLWRLRRGETEYGIKAVPLGGYVRLVGMYPPARPGRRDSRLTRLADEARAVEYEQISPADEGRLFFQKRWWQKVVVMACGPLMNLLLAVLVLGTINAVHGQYRPQLVAEQVSECVVPAERAERSCTAADPVAPSRAAGVRAGDRLVSLNGVALESWSQFSDLVRANGSGEARLVVERDGRTVELPAVPTVVTGMRDKLDPSRTVEVGFFGVTPRYQRERGGLATTASDLWLQTRQSVTALATFPVKVFNVGKDLATGQQRDANGPISIVGASRAAGEIASTQRLSTGDKIASWFGMLASVNLFVFLLNCVPLPPLDGGHIAGALYEALRRAVARLLGRPDPGPVDTARLLPVSYLVGGFLLVAGLVLILADVVSPVKLF</sequence>
<evidence type="ECO:0000256" key="5">
    <source>
        <dbReference type="ARBA" id="ARBA00022692"/>
    </source>
</evidence>
<protein>
    <submittedName>
        <fullName evidence="14">M50 family metallopeptidase</fullName>
    </submittedName>
</protein>
<keyword evidence="8 11" id="KW-1133">Transmembrane helix</keyword>
<comment type="subcellular location">
    <subcellularLocation>
        <location evidence="2">Membrane</location>
        <topology evidence="2">Multi-pass membrane protein</topology>
    </subcellularLocation>
</comment>
<dbReference type="InterPro" id="IPR004387">
    <property type="entry name" value="Pept_M50_Zn"/>
</dbReference>
<comment type="cofactor">
    <cofactor evidence="1">
        <name>Zn(2+)</name>
        <dbReference type="ChEBI" id="CHEBI:29105"/>
    </cofactor>
</comment>
<organism evidence="14 15">
    <name type="scientific">Luteococcus peritonei</name>
    <dbReference type="NCBI Taxonomy" id="88874"/>
    <lineage>
        <taxon>Bacteria</taxon>
        <taxon>Bacillati</taxon>
        <taxon>Actinomycetota</taxon>
        <taxon>Actinomycetes</taxon>
        <taxon>Propionibacteriales</taxon>
        <taxon>Propionibacteriaceae</taxon>
        <taxon>Luteococcus</taxon>
    </lineage>
</organism>
<keyword evidence="9" id="KW-0482">Metalloprotease</keyword>
<evidence type="ECO:0000256" key="1">
    <source>
        <dbReference type="ARBA" id="ARBA00001947"/>
    </source>
</evidence>
<dbReference type="Gene3D" id="2.30.42.10">
    <property type="match status" value="1"/>
</dbReference>